<reference evidence="2 3" key="1">
    <citation type="submission" date="2019-07" db="EMBL/GenBank/DDBJ databases">
        <title>Genomics analysis of Aphanomyces spp. identifies a new class of oomycete effector associated with host adaptation.</title>
        <authorList>
            <person name="Gaulin E."/>
        </authorList>
    </citation>
    <scope>NUCLEOTIDE SEQUENCE [LARGE SCALE GENOMIC DNA]</scope>
    <source>
        <strain evidence="2 3">ATCC 201684</strain>
    </source>
</reference>
<name>A0A6G0X1L9_9STRA</name>
<protein>
    <submittedName>
        <fullName evidence="2">Uncharacterized protein</fullName>
    </submittedName>
</protein>
<dbReference type="VEuPathDB" id="FungiDB:AeMF1_009794"/>
<proteinExistence type="predicted"/>
<evidence type="ECO:0000313" key="3">
    <source>
        <dbReference type="Proteomes" id="UP000481153"/>
    </source>
</evidence>
<feature type="compositionally biased region" description="Basic residues" evidence="1">
    <location>
        <begin position="308"/>
        <end position="319"/>
    </location>
</feature>
<feature type="compositionally biased region" description="Basic and acidic residues" evidence="1">
    <location>
        <begin position="266"/>
        <end position="294"/>
    </location>
</feature>
<feature type="region of interest" description="Disordered" evidence="1">
    <location>
        <begin position="439"/>
        <end position="497"/>
    </location>
</feature>
<dbReference type="AlphaFoldDB" id="A0A6G0X1L9"/>
<feature type="region of interest" description="Disordered" evidence="1">
    <location>
        <begin position="1"/>
        <end position="57"/>
    </location>
</feature>
<accession>A0A6G0X1L9</accession>
<evidence type="ECO:0000256" key="1">
    <source>
        <dbReference type="SAM" id="MobiDB-lite"/>
    </source>
</evidence>
<feature type="compositionally biased region" description="Basic and acidic residues" evidence="1">
    <location>
        <begin position="474"/>
        <end position="490"/>
    </location>
</feature>
<gene>
    <name evidence="2" type="ORF">Ae201684_009348</name>
</gene>
<comment type="caution">
    <text evidence="2">The sequence shown here is derived from an EMBL/GenBank/DDBJ whole genome shotgun (WGS) entry which is preliminary data.</text>
</comment>
<sequence length="497" mass="55254">MTSKESPSSDKGELQSPKTPLNKSAKDKTTRGSSSKKKSTPKTPVGHSEVQTPLDEITRRQIEKALRREGWKYLETSSGGAYCKPHVELDTATGALSGVNGEDYFDSLPAFENHVRRTPALMELIRRELDSGHLNDPRQEILTPEPVKPKKRLSYSGVVTTAHKDDDKPVIALSDIRFGEIDDILIGRGWQCIDGPLGFVYCKPHVVVSGRGKKFSGKEGEDYFYGRDDLEAYVRADEELLKSIRDELVESLVAEETVSKPKPPRKSLDKSKPSEKPKAADAAKKVETIKDKSKTTAKVNSSTDNVKPSKKATTRKIKQSKADDKDSPDVQFIKKRGAATHPIDLSSPSKKSRESIEQVDVHAISLNQMEEALLENGWKVASGSFGTVFCKPHVNVGSRGKSFSGVEGEDYFRGEEQFERYVRGDDSIMRVIQAHLGIETSDKEQKTSDNDSVYKENSPHKRNAQNDVEDDEKPSDLQTKKDSTEEEKPSSSRCTIQ</sequence>
<feature type="region of interest" description="Disordered" evidence="1">
    <location>
        <begin position="255"/>
        <end position="354"/>
    </location>
</feature>
<keyword evidence="3" id="KW-1185">Reference proteome</keyword>
<dbReference type="Proteomes" id="UP000481153">
    <property type="component" value="Unassembled WGS sequence"/>
</dbReference>
<feature type="compositionally biased region" description="Polar residues" evidence="1">
    <location>
        <begin position="296"/>
        <end position="306"/>
    </location>
</feature>
<organism evidence="2 3">
    <name type="scientific">Aphanomyces euteiches</name>
    <dbReference type="NCBI Taxonomy" id="100861"/>
    <lineage>
        <taxon>Eukaryota</taxon>
        <taxon>Sar</taxon>
        <taxon>Stramenopiles</taxon>
        <taxon>Oomycota</taxon>
        <taxon>Saprolegniomycetes</taxon>
        <taxon>Saprolegniales</taxon>
        <taxon>Verrucalvaceae</taxon>
        <taxon>Aphanomyces</taxon>
    </lineage>
</organism>
<feature type="compositionally biased region" description="Basic and acidic residues" evidence="1">
    <location>
        <begin position="440"/>
        <end position="459"/>
    </location>
</feature>
<dbReference type="EMBL" id="VJMJ01000119">
    <property type="protein sequence ID" value="KAF0733780.1"/>
    <property type="molecule type" value="Genomic_DNA"/>
</dbReference>
<evidence type="ECO:0000313" key="2">
    <source>
        <dbReference type="EMBL" id="KAF0733780.1"/>
    </source>
</evidence>